<dbReference type="InterPro" id="IPR008278">
    <property type="entry name" value="4-PPantetheinyl_Trfase_dom"/>
</dbReference>
<dbReference type="GO" id="GO:0000287">
    <property type="term" value="F:magnesium ion binding"/>
    <property type="evidence" value="ECO:0007669"/>
    <property type="project" value="InterPro"/>
</dbReference>
<organism evidence="3 4">
    <name type="scientific">Psychrobacter pasteurii</name>
    <dbReference type="NCBI Taxonomy" id="1945520"/>
    <lineage>
        <taxon>Bacteria</taxon>
        <taxon>Pseudomonadati</taxon>
        <taxon>Pseudomonadota</taxon>
        <taxon>Gammaproteobacteria</taxon>
        <taxon>Moraxellales</taxon>
        <taxon>Moraxellaceae</taxon>
        <taxon>Psychrobacter</taxon>
    </lineage>
</organism>
<protein>
    <submittedName>
        <fullName evidence="3">4'-phosphopantetheinyl transferase superfamily protein</fullName>
    </submittedName>
</protein>
<evidence type="ECO:0000259" key="2">
    <source>
        <dbReference type="Pfam" id="PF01648"/>
    </source>
</evidence>
<dbReference type="AlphaFoldDB" id="A0A1R4EFQ6"/>
<evidence type="ECO:0000256" key="1">
    <source>
        <dbReference type="ARBA" id="ARBA00022679"/>
    </source>
</evidence>
<dbReference type="EMBL" id="FUGD01000080">
    <property type="protein sequence ID" value="SJM37318.1"/>
    <property type="molecule type" value="Genomic_DNA"/>
</dbReference>
<evidence type="ECO:0000313" key="4">
    <source>
        <dbReference type="Proteomes" id="UP000188169"/>
    </source>
</evidence>
<dbReference type="Gene3D" id="3.90.470.20">
    <property type="entry name" value="4'-phosphopantetheinyl transferase domain"/>
    <property type="match status" value="1"/>
</dbReference>
<keyword evidence="4" id="KW-1185">Reference proteome</keyword>
<reference evidence="4" key="1">
    <citation type="submission" date="2017-02" db="EMBL/GenBank/DDBJ databases">
        <authorList>
            <person name="Mornico D."/>
        </authorList>
    </citation>
    <scope>NUCLEOTIDE SEQUENCE [LARGE SCALE GENOMIC DNA]</scope>
</reference>
<gene>
    <name evidence="3" type="ORF">A1019T_01290</name>
</gene>
<dbReference type="Pfam" id="PF01648">
    <property type="entry name" value="ACPS"/>
    <property type="match status" value="1"/>
</dbReference>
<dbReference type="GO" id="GO:0008897">
    <property type="term" value="F:holo-[acyl-carrier-protein] synthase activity"/>
    <property type="evidence" value="ECO:0007669"/>
    <property type="project" value="InterPro"/>
</dbReference>
<dbReference type="InterPro" id="IPR037143">
    <property type="entry name" value="4-PPantetheinyl_Trfase_dom_sf"/>
</dbReference>
<proteinExistence type="predicted"/>
<keyword evidence="1 3" id="KW-0808">Transferase</keyword>
<name>A0A1R4EFQ6_9GAMM</name>
<feature type="domain" description="4'-phosphopantetheinyl transferase" evidence="2">
    <location>
        <begin position="145"/>
        <end position="197"/>
    </location>
</feature>
<dbReference type="Proteomes" id="UP000188169">
    <property type="component" value="Unassembled WGS sequence"/>
</dbReference>
<dbReference type="SUPFAM" id="SSF56214">
    <property type="entry name" value="4'-phosphopantetheinyl transferase"/>
    <property type="match status" value="1"/>
</dbReference>
<accession>A0A1R4EFQ6</accession>
<dbReference type="STRING" id="1945520.A1019T_01290"/>
<sequence length="262" mass="29897">MTADFIAKNLSLTHTQYFGFDSQGHSSPLLSATTAVTLAVSSFVYNIDSEVTTEVNIKAKSHSKPLLAQAQKCAVRKLLYQLIFERMKDWVFTYIQTNGVNLLKTNGLKLLENRYPYRLLPFNYYVCFTHSVNKIACAIHSDKVIGIDLEANPVSMKVAERYYTPQEKHWLSQLDTDFLPQALKLLWMLKEASIKHSTASSPHLLSGLKEDKLMAAQELLPVFTKERNIKTPEQIYCYQDWANLEKSTTYVYIAAESLVAIW</sequence>
<evidence type="ECO:0000313" key="3">
    <source>
        <dbReference type="EMBL" id="SJM37318.1"/>
    </source>
</evidence>